<keyword evidence="3" id="KW-1185">Reference proteome</keyword>
<name>A0ABU7E980_9TELE</name>
<sequence length="76" mass="8781">MHFVHQAVKKAKRAPQKAGLRLSSERTDSCSECFFKLFKERGGEGHGQNRLRRHQNSFNLATQTQLDFNSKHGWPI</sequence>
<gene>
    <name evidence="2" type="ORF">CHARACLAT_011329</name>
</gene>
<proteinExistence type="predicted"/>
<evidence type="ECO:0000313" key="3">
    <source>
        <dbReference type="Proteomes" id="UP001352852"/>
    </source>
</evidence>
<evidence type="ECO:0000313" key="2">
    <source>
        <dbReference type="EMBL" id="MED6283672.1"/>
    </source>
</evidence>
<feature type="region of interest" description="Disordered" evidence="1">
    <location>
        <begin position="1"/>
        <end position="20"/>
    </location>
</feature>
<protein>
    <submittedName>
        <fullName evidence="2">Uncharacterized protein</fullName>
    </submittedName>
</protein>
<comment type="caution">
    <text evidence="2">The sequence shown here is derived from an EMBL/GenBank/DDBJ whole genome shotgun (WGS) entry which is preliminary data.</text>
</comment>
<dbReference type="EMBL" id="JAHUTJ010049936">
    <property type="protein sequence ID" value="MED6283672.1"/>
    <property type="molecule type" value="Genomic_DNA"/>
</dbReference>
<dbReference type="Proteomes" id="UP001352852">
    <property type="component" value="Unassembled WGS sequence"/>
</dbReference>
<organism evidence="2 3">
    <name type="scientific">Characodon lateralis</name>
    <dbReference type="NCBI Taxonomy" id="208331"/>
    <lineage>
        <taxon>Eukaryota</taxon>
        <taxon>Metazoa</taxon>
        <taxon>Chordata</taxon>
        <taxon>Craniata</taxon>
        <taxon>Vertebrata</taxon>
        <taxon>Euteleostomi</taxon>
        <taxon>Actinopterygii</taxon>
        <taxon>Neopterygii</taxon>
        <taxon>Teleostei</taxon>
        <taxon>Neoteleostei</taxon>
        <taxon>Acanthomorphata</taxon>
        <taxon>Ovalentaria</taxon>
        <taxon>Atherinomorphae</taxon>
        <taxon>Cyprinodontiformes</taxon>
        <taxon>Goodeidae</taxon>
        <taxon>Characodon</taxon>
    </lineage>
</organism>
<evidence type="ECO:0000256" key="1">
    <source>
        <dbReference type="SAM" id="MobiDB-lite"/>
    </source>
</evidence>
<accession>A0ABU7E980</accession>
<reference evidence="2 3" key="1">
    <citation type="submission" date="2021-06" db="EMBL/GenBank/DDBJ databases">
        <authorList>
            <person name="Palmer J.M."/>
        </authorList>
    </citation>
    <scope>NUCLEOTIDE SEQUENCE [LARGE SCALE GENOMIC DNA]</scope>
    <source>
        <strain evidence="2 3">CL_MEX2019</strain>
        <tissue evidence="2">Muscle</tissue>
    </source>
</reference>